<dbReference type="AlphaFoldDB" id="A0A415QDS8"/>
<evidence type="ECO:0000313" key="3">
    <source>
        <dbReference type="Proteomes" id="UP000286038"/>
    </source>
</evidence>
<evidence type="ECO:0000256" key="1">
    <source>
        <dbReference type="SAM" id="SignalP"/>
    </source>
</evidence>
<name>A0A415QDS8_9BACT</name>
<dbReference type="InterPro" id="IPR025049">
    <property type="entry name" value="Mfa-like_1"/>
</dbReference>
<reference evidence="2 3" key="1">
    <citation type="submission" date="2018-08" db="EMBL/GenBank/DDBJ databases">
        <title>A genome reference for cultivated species of the human gut microbiota.</title>
        <authorList>
            <person name="Zou Y."/>
            <person name="Xue W."/>
            <person name="Luo G."/>
        </authorList>
    </citation>
    <scope>NUCLEOTIDE SEQUENCE [LARGE SCALE GENOMIC DNA]</scope>
    <source>
        <strain evidence="2 3">AF34-33</strain>
    </source>
</reference>
<proteinExistence type="predicted"/>
<dbReference type="InterPro" id="IPR042278">
    <property type="entry name" value="Mfa-like_1_N"/>
</dbReference>
<protein>
    <submittedName>
        <fullName evidence="2">Fimbrillin family protein</fullName>
    </submittedName>
</protein>
<gene>
    <name evidence="2" type="ORF">DWZ68_15810</name>
</gene>
<feature type="signal peptide" evidence="1">
    <location>
        <begin position="1"/>
        <end position="22"/>
    </location>
</feature>
<comment type="caution">
    <text evidence="2">The sequence shown here is derived from an EMBL/GenBank/DDBJ whole genome shotgun (WGS) entry which is preliminary data.</text>
</comment>
<accession>A0A415QDS8</accession>
<organism evidence="2 3">
    <name type="scientific">Butyricimonas virosa</name>
    <dbReference type="NCBI Taxonomy" id="544645"/>
    <lineage>
        <taxon>Bacteria</taxon>
        <taxon>Pseudomonadati</taxon>
        <taxon>Bacteroidota</taxon>
        <taxon>Bacteroidia</taxon>
        <taxon>Bacteroidales</taxon>
        <taxon>Odoribacteraceae</taxon>
        <taxon>Butyricimonas</taxon>
    </lineage>
</organism>
<dbReference type="Pfam" id="PF13149">
    <property type="entry name" value="Mfa_like_1"/>
    <property type="match status" value="1"/>
</dbReference>
<dbReference type="Gene3D" id="2.60.40.2620">
    <property type="entry name" value="Fimbrillin-like"/>
    <property type="match status" value="1"/>
</dbReference>
<dbReference type="CDD" id="cd13121">
    <property type="entry name" value="BF2867_like_C"/>
    <property type="match status" value="1"/>
</dbReference>
<feature type="chain" id="PRO_5019198930" evidence="1">
    <location>
        <begin position="23"/>
        <end position="344"/>
    </location>
</feature>
<dbReference type="Proteomes" id="UP000286038">
    <property type="component" value="Unassembled WGS sequence"/>
</dbReference>
<keyword evidence="1" id="KW-0732">Signal</keyword>
<dbReference type="PROSITE" id="PS51257">
    <property type="entry name" value="PROKAR_LIPOPROTEIN"/>
    <property type="match status" value="1"/>
</dbReference>
<dbReference type="EMBL" id="QRPV01000029">
    <property type="protein sequence ID" value="RHM40235.1"/>
    <property type="molecule type" value="Genomic_DNA"/>
</dbReference>
<sequence>MLIRVCMKKMILLAAIASITLASCVKNEMEVVDNDDQEITFQTVTGNTGRAAIIGSNYPVDASFGTWARYTSVDWDYGVPSQEYITNKKVTFQTPNWKVDGSIYYWPKNGKLSFFSYSPFRANGGMDYIDASGIIATDYTVLATADEDFMIADVMKNQTGNVDTDKVFYDGVKTVFRHKLTKIGFSLKTDIESARATIVVKKVEIMGVNNKGTYVQKDDIWTLAIPASIADYTAYDNSTGITLTDSYQNTNGSEEKKDLMLLPQTKSQMGDDALIKISYTLTLKNDGSDVVENVVVTTKLNGTSFPDWSMNKHITYQITIGLDEVLWDPNVNDWDSESTPGITI</sequence>
<dbReference type="CDD" id="cd13120">
    <property type="entry name" value="BF2867_like_N"/>
    <property type="match status" value="1"/>
</dbReference>
<evidence type="ECO:0000313" key="2">
    <source>
        <dbReference type="EMBL" id="RHM40235.1"/>
    </source>
</evidence>